<gene>
    <name evidence="2" type="ORF">SAMN05216462_1145</name>
</gene>
<accession>A0A1H4ABE6</accession>
<dbReference type="GO" id="GO:0016787">
    <property type="term" value="F:hydrolase activity"/>
    <property type="evidence" value="ECO:0007669"/>
    <property type="project" value="UniProtKB-KW"/>
</dbReference>
<dbReference type="Pfam" id="PF15890">
    <property type="entry name" value="Peptidase_Mx1"/>
    <property type="match status" value="1"/>
</dbReference>
<dbReference type="InterPro" id="IPR030890">
    <property type="entry name" value="LP_HExxH_w_TonB"/>
</dbReference>
<proteinExistence type="predicted"/>
<keyword evidence="2" id="KW-0378">Hydrolase</keyword>
<evidence type="ECO:0000313" key="3">
    <source>
        <dbReference type="Proteomes" id="UP000182257"/>
    </source>
</evidence>
<dbReference type="NCBIfam" id="TIGR04549">
    <property type="entry name" value="LP_HExxH_w_tonB"/>
    <property type="match status" value="1"/>
</dbReference>
<evidence type="ECO:0000256" key="1">
    <source>
        <dbReference type="SAM" id="SignalP"/>
    </source>
</evidence>
<feature type="chain" id="PRO_5010187127" evidence="1">
    <location>
        <begin position="23"/>
        <end position="318"/>
    </location>
</feature>
<dbReference type="OrthoDB" id="1113652at2"/>
<dbReference type="PROSITE" id="PS51257">
    <property type="entry name" value="PROKAR_LIPOPROTEIN"/>
    <property type="match status" value="1"/>
</dbReference>
<name>A0A1H4ABE6_XYLRU</name>
<dbReference type="Gene3D" id="3.40.390.70">
    <property type="match status" value="1"/>
</dbReference>
<feature type="signal peptide" evidence="1">
    <location>
        <begin position="1"/>
        <end position="22"/>
    </location>
</feature>
<dbReference type="RefSeq" id="WP_074760625.1">
    <property type="nucleotide sequence ID" value="NZ_FNRF01000002.1"/>
</dbReference>
<dbReference type="EMBL" id="FNRF01000002">
    <property type="protein sequence ID" value="SEA33335.1"/>
    <property type="molecule type" value="Genomic_DNA"/>
</dbReference>
<evidence type="ECO:0000313" key="2">
    <source>
        <dbReference type="EMBL" id="SEA33335.1"/>
    </source>
</evidence>
<keyword evidence="1" id="KW-0732">Signal</keyword>
<sequence>MKKYIYYIIPMMLLSLTLTSCSEDGLSSTSVITTDSYTKNEFDKWLEENYRKPYNIDFKYRYEEIESDLNYYTVPAQLEGSIKMAHLVKYLCIETYNEVAGIEFTRSYFPKMFFLSGVWEYENNGSIVLGTAEGGKKIILHGINFLDNVLAGSYGGYTPTEGLNHYFLKTIHHEFTHILNQTRDYPTSFRQVTPSSYVSDSQFSEPYRSAYLKRGFVTAYAQTNSNEDFAEMVSMYVTHDADWWENLLKSAETTWSEDPDQAETGRVLIEQKLDIVREYMFSTWNIDIDQLRSTILRRQSNVMAGHVDLMDLTVNSQN</sequence>
<dbReference type="SUPFAM" id="SSF55486">
    <property type="entry name" value="Metalloproteases ('zincins'), catalytic domain"/>
    <property type="match status" value="1"/>
</dbReference>
<reference evidence="2 3" key="1">
    <citation type="submission" date="2016-10" db="EMBL/GenBank/DDBJ databases">
        <authorList>
            <person name="de Groot N.N."/>
        </authorList>
    </citation>
    <scope>NUCLEOTIDE SEQUENCE [LARGE SCALE GENOMIC DNA]</scope>
    <source>
        <strain evidence="2 3">D31d</strain>
    </source>
</reference>
<dbReference type="AlphaFoldDB" id="A0A1H4ABE6"/>
<keyword evidence="2" id="KW-0449">Lipoprotein</keyword>
<organism evidence="2 3">
    <name type="scientific">Xylanibacter ruminicola</name>
    <name type="common">Prevotella ruminicola</name>
    <dbReference type="NCBI Taxonomy" id="839"/>
    <lineage>
        <taxon>Bacteria</taxon>
        <taxon>Pseudomonadati</taxon>
        <taxon>Bacteroidota</taxon>
        <taxon>Bacteroidia</taxon>
        <taxon>Bacteroidales</taxon>
        <taxon>Prevotellaceae</taxon>
        <taxon>Xylanibacter</taxon>
    </lineage>
</organism>
<protein>
    <submittedName>
        <fullName evidence="2">Substrate import-associated zinc metallohydrolase lipoprotein</fullName>
    </submittedName>
</protein>
<dbReference type="Proteomes" id="UP000182257">
    <property type="component" value="Unassembled WGS sequence"/>
</dbReference>